<dbReference type="AlphaFoldDB" id="A0A495VWM4"/>
<evidence type="ECO:0000256" key="1">
    <source>
        <dbReference type="SAM" id="MobiDB-lite"/>
    </source>
</evidence>
<evidence type="ECO:0000313" key="2">
    <source>
        <dbReference type="EMBL" id="RKT53762.1"/>
    </source>
</evidence>
<name>A0A495VWM4_9PSEU</name>
<evidence type="ECO:0000313" key="3">
    <source>
        <dbReference type="Proteomes" id="UP000282084"/>
    </source>
</evidence>
<accession>A0A495VWM4</accession>
<feature type="region of interest" description="Disordered" evidence="1">
    <location>
        <begin position="104"/>
        <end position="128"/>
    </location>
</feature>
<organism evidence="2 3">
    <name type="scientific">Saccharothrix australiensis</name>
    <dbReference type="NCBI Taxonomy" id="2072"/>
    <lineage>
        <taxon>Bacteria</taxon>
        <taxon>Bacillati</taxon>
        <taxon>Actinomycetota</taxon>
        <taxon>Actinomycetes</taxon>
        <taxon>Pseudonocardiales</taxon>
        <taxon>Pseudonocardiaceae</taxon>
        <taxon>Saccharothrix</taxon>
    </lineage>
</organism>
<gene>
    <name evidence="2" type="ORF">C8E97_2341</name>
</gene>
<proteinExistence type="predicted"/>
<keyword evidence="3" id="KW-1185">Reference proteome</keyword>
<protein>
    <submittedName>
        <fullName evidence="2">Uncharacterized protein</fullName>
    </submittedName>
</protein>
<comment type="caution">
    <text evidence="2">The sequence shown here is derived from an EMBL/GenBank/DDBJ whole genome shotgun (WGS) entry which is preliminary data.</text>
</comment>
<feature type="compositionally biased region" description="Basic and acidic residues" evidence="1">
    <location>
        <begin position="108"/>
        <end position="118"/>
    </location>
</feature>
<dbReference type="EMBL" id="RBXO01000001">
    <property type="protein sequence ID" value="RKT53762.1"/>
    <property type="molecule type" value="Genomic_DNA"/>
</dbReference>
<reference evidence="2 3" key="1">
    <citation type="submission" date="2018-10" db="EMBL/GenBank/DDBJ databases">
        <title>Sequencing the genomes of 1000 actinobacteria strains.</title>
        <authorList>
            <person name="Klenk H.-P."/>
        </authorList>
    </citation>
    <scope>NUCLEOTIDE SEQUENCE [LARGE SCALE GENOMIC DNA]</scope>
    <source>
        <strain evidence="2 3">DSM 43800</strain>
    </source>
</reference>
<dbReference type="Proteomes" id="UP000282084">
    <property type="component" value="Unassembled WGS sequence"/>
</dbReference>
<sequence>MRAPVEPSAVVGAGPEEVKLLVDAVLRQADRQADGGADDPLSHAWLCCLEAASRVGRVLDARREQAVEDGGVRRAEEPATTDVELREAFSAARAAAAAVRYALYGSPDRTRPHGDRSDAGGTSSAGPG</sequence>